<dbReference type="CDD" id="cd06170">
    <property type="entry name" value="LuxR_C_like"/>
    <property type="match status" value="1"/>
</dbReference>
<dbReference type="InterPro" id="IPR059106">
    <property type="entry name" value="WHD_MalT"/>
</dbReference>
<dbReference type="InterPro" id="IPR000792">
    <property type="entry name" value="Tscrpt_reg_LuxR_C"/>
</dbReference>
<keyword evidence="2" id="KW-0238">DNA-binding</keyword>
<dbReference type="Gene3D" id="3.40.50.300">
    <property type="entry name" value="P-loop containing nucleotide triphosphate hydrolases"/>
    <property type="match status" value="1"/>
</dbReference>
<feature type="domain" description="HTH luxR-type" evidence="4">
    <location>
        <begin position="678"/>
        <end position="743"/>
    </location>
</feature>
<dbReference type="InterPro" id="IPR036388">
    <property type="entry name" value="WH-like_DNA-bd_sf"/>
</dbReference>
<evidence type="ECO:0000256" key="3">
    <source>
        <dbReference type="ARBA" id="ARBA00023163"/>
    </source>
</evidence>
<gene>
    <name evidence="5" type="ORF">GCM10009776_25850</name>
</gene>
<dbReference type="Pfam" id="PF00196">
    <property type="entry name" value="GerE"/>
    <property type="match status" value="1"/>
</dbReference>
<dbReference type="RefSeq" id="WP_344095284.1">
    <property type="nucleotide sequence ID" value="NZ_BAAAOG010000005.1"/>
</dbReference>
<keyword evidence="6" id="KW-1185">Reference proteome</keyword>
<organism evidence="5 6">
    <name type="scientific">Microbacterium deminutum</name>
    <dbReference type="NCBI Taxonomy" id="344164"/>
    <lineage>
        <taxon>Bacteria</taxon>
        <taxon>Bacillati</taxon>
        <taxon>Actinomycetota</taxon>
        <taxon>Actinomycetes</taxon>
        <taxon>Micrococcales</taxon>
        <taxon>Microbacteriaceae</taxon>
        <taxon>Microbacterium</taxon>
    </lineage>
</organism>
<dbReference type="PANTHER" id="PTHR44688:SF16">
    <property type="entry name" value="DNA-BINDING TRANSCRIPTIONAL ACTIVATOR DEVR_DOSR"/>
    <property type="match status" value="1"/>
</dbReference>
<protein>
    <submittedName>
        <fullName evidence="5">LuxR C-terminal-related transcriptional regulator</fullName>
    </submittedName>
</protein>
<dbReference type="PROSITE" id="PS50043">
    <property type="entry name" value="HTH_LUXR_2"/>
    <property type="match status" value="1"/>
</dbReference>
<sequence length="747" mass="81121">MTGPTPEPGVDPFDLDRSLLDAKLSVPLLRRDFVSRVETVERARTSGARVVAVSAPAGYGKTSLLVEWAATEDRAVAWVLLDRFDDDPVGLLSLLASAFVRATGADPTVVPDMRVHALATLGRAAPRLAAVLRTSEKPFMFMVDDLHLLTSPACHDVLSVVLAGVPEGSQFVGASRTSQPYVPSHRAIGDVLEIGVEDLAMDSAAAQQIFRHAKVELSATMAQAVIERTEGWPVGLHLAAMIAHDTKDAAAVISGEDRYVADYLYGESFSALPEAVRRFLRRTSILDNLTEELCLAVIGEAGPGGRLRELEASNVFLIPQDRTREWYRYHPLYREFLLGELRREEPDIIPELHARAAAWFESRRTPAMAIEHLLQTPDRGHCALLIDSLGLMTYQTGEMATLQRWLASLGDERIEAYPPLAVLSGWMAVLSGHSAEADRWARIADAAIFDGVPADGTASFPSTRAMLRAAMCAGGPEQMLADAELAFAVEPPWSPWRPLAVSLVGEAHLLDGRPDDAAPYFIEAAQLGAATGNVDVQARCNTHLAMMAMARGQWERGSELIHATLTLIEEHRLEDYATTLLSFAAAARLSLQRGDTRAAERELTRAMRARPVSTWVLPTVAVRLRIHLATTYWAMGDASTARHLVREIEDVLLHRPALGALVEQFAALRDLVTTTAAGGTGGPPLTPAELRLLPYLQTHLTLPEIGARLFVSRNTVGTEVSSIYRKLGATSRSEAVELATTLGLLGA</sequence>
<accession>A0ABN2R1J3</accession>
<keyword evidence="1" id="KW-0805">Transcription regulation</keyword>
<dbReference type="PANTHER" id="PTHR44688">
    <property type="entry name" value="DNA-BINDING TRANSCRIPTIONAL ACTIVATOR DEVR_DOSR"/>
    <property type="match status" value="1"/>
</dbReference>
<comment type="caution">
    <text evidence="5">The sequence shown here is derived from an EMBL/GenBank/DDBJ whole genome shotgun (WGS) entry which is preliminary data.</text>
</comment>
<reference evidence="5 6" key="1">
    <citation type="journal article" date="2019" name="Int. J. Syst. Evol. Microbiol.">
        <title>The Global Catalogue of Microorganisms (GCM) 10K type strain sequencing project: providing services to taxonomists for standard genome sequencing and annotation.</title>
        <authorList>
            <consortium name="The Broad Institute Genomics Platform"/>
            <consortium name="The Broad Institute Genome Sequencing Center for Infectious Disease"/>
            <person name="Wu L."/>
            <person name="Ma J."/>
        </authorList>
    </citation>
    <scope>NUCLEOTIDE SEQUENCE [LARGE SCALE GENOMIC DNA]</scope>
    <source>
        <strain evidence="5 6">JCM 14901</strain>
    </source>
</reference>
<evidence type="ECO:0000313" key="6">
    <source>
        <dbReference type="Proteomes" id="UP001499933"/>
    </source>
</evidence>
<evidence type="ECO:0000256" key="1">
    <source>
        <dbReference type="ARBA" id="ARBA00023015"/>
    </source>
</evidence>
<dbReference type="InterPro" id="IPR027417">
    <property type="entry name" value="P-loop_NTPase"/>
</dbReference>
<evidence type="ECO:0000313" key="5">
    <source>
        <dbReference type="EMBL" id="GAA1962030.1"/>
    </source>
</evidence>
<dbReference type="InterPro" id="IPR016032">
    <property type="entry name" value="Sig_transdc_resp-reg_C-effctor"/>
</dbReference>
<dbReference type="EMBL" id="BAAAOG010000005">
    <property type="protein sequence ID" value="GAA1962030.1"/>
    <property type="molecule type" value="Genomic_DNA"/>
</dbReference>
<dbReference type="Proteomes" id="UP001499933">
    <property type="component" value="Unassembled WGS sequence"/>
</dbReference>
<dbReference type="InterPro" id="IPR011990">
    <property type="entry name" value="TPR-like_helical_dom_sf"/>
</dbReference>
<evidence type="ECO:0000259" key="4">
    <source>
        <dbReference type="PROSITE" id="PS50043"/>
    </source>
</evidence>
<proteinExistence type="predicted"/>
<dbReference type="Gene3D" id="1.10.10.10">
    <property type="entry name" value="Winged helix-like DNA-binding domain superfamily/Winged helix DNA-binding domain"/>
    <property type="match status" value="1"/>
</dbReference>
<dbReference type="Pfam" id="PF25873">
    <property type="entry name" value="WHD_MalT"/>
    <property type="match status" value="1"/>
</dbReference>
<dbReference type="Gene3D" id="1.25.40.10">
    <property type="entry name" value="Tetratricopeptide repeat domain"/>
    <property type="match status" value="1"/>
</dbReference>
<dbReference type="SUPFAM" id="SSF48452">
    <property type="entry name" value="TPR-like"/>
    <property type="match status" value="1"/>
</dbReference>
<dbReference type="SUPFAM" id="SSF46894">
    <property type="entry name" value="C-terminal effector domain of the bipartite response regulators"/>
    <property type="match status" value="1"/>
</dbReference>
<evidence type="ECO:0000256" key="2">
    <source>
        <dbReference type="ARBA" id="ARBA00023125"/>
    </source>
</evidence>
<keyword evidence="3" id="KW-0804">Transcription</keyword>
<dbReference type="SMART" id="SM00421">
    <property type="entry name" value="HTH_LUXR"/>
    <property type="match status" value="1"/>
</dbReference>
<name>A0ABN2R1J3_9MICO</name>
<dbReference type="SUPFAM" id="SSF52540">
    <property type="entry name" value="P-loop containing nucleoside triphosphate hydrolases"/>
    <property type="match status" value="1"/>
</dbReference>